<dbReference type="Proteomes" id="UP000638648">
    <property type="component" value="Unassembled WGS sequence"/>
</dbReference>
<reference evidence="2" key="1">
    <citation type="submission" date="2020-10" db="EMBL/GenBank/DDBJ databases">
        <title>Sequencing the genomes of 1000 actinobacteria strains.</title>
        <authorList>
            <person name="Klenk H.-P."/>
        </authorList>
    </citation>
    <scope>NUCLEOTIDE SEQUENCE</scope>
    <source>
        <strain evidence="2">DSM 45354</strain>
    </source>
</reference>
<dbReference type="PANTHER" id="PTHR15160:SF1">
    <property type="entry name" value="VON HIPPEL-LINDAU DISEASE TUMOR SUPPRESSOR"/>
    <property type="match status" value="1"/>
</dbReference>
<accession>A0A927RJ54</accession>
<dbReference type="RefSeq" id="WP_192749633.1">
    <property type="nucleotide sequence ID" value="NZ_BAABJL010000133.1"/>
</dbReference>
<evidence type="ECO:0000259" key="1">
    <source>
        <dbReference type="PROSITE" id="PS51658"/>
    </source>
</evidence>
<dbReference type="GO" id="GO:0004518">
    <property type="term" value="F:nuclease activity"/>
    <property type="evidence" value="ECO:0007669"/>
    <property type="project" value="InterPro"/>
</dbReference>
<keyword evidence="3" id="KW-1185">Reference proteome</keyword>
<dbReference type="InterPro" id="IPR036104">
    <property type="entry name" value="BFN_sf"/>
</dbReference>
<feature type="domain" description="BFN" evidence="1">
    <location>
        <begin position="14"/>
        <end position="149"/>
    </location>
</feature>
<dbReference type="EMBL" id="JADBEM010000001">
    <property type="protein sequence ID" value="MBE1605268.1"/>
    <property type="molecule type" value="Genomic_DNA"/>
</dbReference>
<dbReference type="Gene3D" id="3.10.690.10">
    <property type="entry name" value="Bifunctional nuclease domain"/>
    <property type="match status" value="1"/>
</dbReference>
<proteinExistence type="predicted"/>
<evidence type="ECO:0000313" key="3">
    <source>
        <dbReference type="Proteomes" id="UP000638648"/>
    </source>
</evidence>
<sequence length="176" mass="18918">MNDEQASEASEPRWVDVSIAGVRRAAGDDAYRKAFIVILEEVAGTRTLPIGVQATDGTSLAMILQNVETRRPMTHQFAASLVEASGAHVSEVRITRCTEGTFYAAVVVDGTSGRREMDARPSDSLCLASIVRAPIRVDERVLAAQAADGFIDTPDYPTTETELANEVRHALASRSG</sequence>
<comment type="caution">
    <text evidence="2">The sequence shown here is derived from an EMBL/GenBank/DDBJ whole genome shotgun (WGS) entry which is preliminary data.</text>
</comment>
<evidence type="ECO:0000313" key="2">
    <source>
        <dbReference type="EMBL" id="MBE1605268.1"/>
    </source>
</evidence>
<protein>
    <submittedName>
        <fullName evidence="2">Bifunctional DNase/RNase</fullName>
    </submittedName>
</protein>
<name>A0A927RJ54_9ACTN</name>
<dbReference type="PANTHER" id="PTHR15160">
    <property type="entry name" value="VON HIPPEL-LINDAU PROTEIN"/>
    <property type="match status" value="1"/>
</dbReference>
<organism evidence="2 3">
    <name type="scientific">Actinopolymorpha pittospori</name>
    <dbReference type="NCBI Taxonomy" id="648752"/>
    <lineage>
        <taxon>Bacteria</taxon>
        <taxon>Bacillati</taxon>
        <taxon>Actinomycetota</taxon>
        <taxon>Actinomycetes</taxon>
        <taxon>Propionibacteriales</taxon>
        <taxon>Actinopolymorphaceae</taxon>
        <taxon>Actinopolymorpha</taxon>
    </lineage>
</organism>
<gene>
    <name evidence="2" type="ORF">HEB94_002116</name>
</gene>
<dbReference type="Pfam" id="PF02577">
    <property type="entry name" value="BFN_dom"/>
    <property type="match status" value="1"/>
</dbReference>
<dbReference type="SUPFAM" id="SSF103256">
    <property type="entry name" value="Hypothetical protein TM0160"/>
    <property type="match status" value="1"/>
</dbReference>
<dbReference type="PROSITE" id="PS51658">
    <property type="entry name" value="BFN"/>
    <property type="match status" value="1"/>
</dbReference>
<dbReference type="AlphaFoldDB" id="A0A927RJ54"/>
<dbReference type="InterPro" id="IPR003729">
    <property type="entry name" value="Bi_nuclease_dom"/>
</dbReference>